<proteinExistence type="predicted"/>
<gene>
    <name evidence="1" type="ORF">BXY57_0714</name>
</gene>
<sequence>MAPSIYFSHLNSFAVEELIEKLKQEAGLTEEQARKTLEVLWNYVSDRVPPFLQGQVKKMMGMMQNKENQTAESDEEAF</sequence>
<dbReference type="Proteomes" id="UP000230000">
    <property type="component" value="Unassembled WGS sequence"/>
</dbReference>
<dbReference type="RefSeq" id="WP_169924831.1">
    <property type="nucleotide sequence ID" value="NZ_PGFG01000001.1"/>
</dbReference>
<protein>
    <submittedName>
        <fullName evidence="1">Uncharacterized protein</fullName>
    </submittedName>
</protein>
<organism evidence="1 2">
    <name type="scientific">Thermoflavifilum aggregans</name>
    <dbReference type="NCBI Taxonomy" id="454188"/>
    <lineage>
        <taxon>Bacteria</taxon>
        <taxon>Pseudomonadati</taxon>
        <taxon>Bacteroidota</taxon>
        <taxon>Chitinophagia</taxon>
        <taxon>Chitinophagales</taxon>
        <taxon>Chitinophagaceae</taxon>
        <taxon>Thermoflavifilum</taxon>
    </lineage>
</organism>
<name>A0A2M9CTG5_9BACT</name>
<evidence type="ECO:0000313" key="2">
    <source>
        <dbReference type="Proteomes" id="UP000230000"/>
    </source>
</evidence>
<evidence type="ECO:0000313" key="1">
    <source>
        <dbReference type="EMBL" id="PJJ75145.1"/>
    </source>
</evidence>
<dbReference type="EMBL" id="PGFG01000001">
    <property type="protein sequence ID" value="PJJ75145.1"/>
    <property type="molecule type" value="Genomic_DNA"/>
</dbReference>
<comment type="caution">
    <text evidence="1">The sequence shown here is derived from an EMBL/GenBank/DDBJ whole genome shotgun (WGS) entry which is preliminary data.</text>
</comment>
<reference evidence="1 2" key="1">
    <citation type="submission" date="2017-11" db="EMBL/GenBank/DDBJ databases">
        <title>Genomic Encyclopedia of Archaeal and Bacterial Type Strains, Phase II (KMG-II): From Individual Species to Whole Genera.</title>
        <authorList>
            <person name="Goeker M."/>
        </authorList>
    </citation>
    <scope>NUCLEOTIDE SEQUENCE [LARGE SCALE GENOMIC DNA]</scope>
    <source>
        <strain evidence="1 2">DSM 27268</strain>
    </source>
</reference>
<keyword evidence="2" id="KW-1185">Reference proteome</keyword>
<dbReference type="AlphaFoldDB" id="A0A2M9CTG5"/>
<accession>A0A2M9CTG5</accession>